<dbReference type="PANTHER" id="PTHR23023">
    <property type="entry name" value="DIMETHYLANILINE MONOOXYGENASE"/>
    <property type="match status" value="1"/>
</dbReference>
<dbReference type="STRING" id="3659.A0A0A0KE32"/>
<dbReference type="InterPro" id="IPR000960">
    <property type="entry name" value="Flavin_mOase"/>
</dbReference>
<dbReference type="InterPro" id="IPR036188">
    <property type="entry name" value="FAD/NAD-bd_sf"/>
</dbReference>
<evidence type="ECO:0000313" key="8">
    <source>
        <dbReference type="Proteomes" id="UP000029981"/>
    </source>
</evidence>
<dbReference type="PROSITE" id="PS51257">
    <property type="entry name" value="PROKAR_LIPOPROTEIN"/>
    <property type="match status" value="1"/>
</dbReference>
<dbReference type="OMA" id="DIATECS"/>
<dbReference type="InterPro" id="IPR020946">
    <property type="entry name" value="Flavin_mOase-like"/>
</dbReference>
<dbReference type="SUPFAM" id="SSF51905">
    <property type="entry name" value="FAD/NAD(P)-binding domain"/>
    <property type="match status" value="2"/>
</dbReference>
<keyword evidence="6" id="KW-0503">Monooxygenase</keyword>
<keyword evidence="3 6" id="KW-0274">FAD</keyword>
<dbReference type="GO" id="GO:0050660">
    <property type="term" value="F:flavin adenine dinucleotide binding"/>
    <property type="evidence" value="ECO:0007669"/>
    <property type="project" value="InterPro"/>
</dbReference>
<dbReference type="Gramene" id="KGN46672">
    <property type="protein sequence ID" value="KGN46672"/>
    <property type="gene ID" value="Csa_6G120420"/>
</dbReference>
<dbReference type="FunFam" id="3.50.50.60:FF:000169">
    <property type="entry name" value="Flavin-containing monooxygenase"/>
    <property type="match status" value="1"/>
</dbReference>
<proteinExistence type="inferred from homology"/>
<dbReference type="EC" id="1.-.-.-" evidence="6"/>
<gene>
    <name evidence="7" type="ORF">Csa_6G120420</name>
</gene>
<evidence type="ECO:0000256" key="5">
    <source>
        <dbReference type="ARBA" id="ARBA00023002"/>
    </source>
</evidence>
<dbReference type="InterPro" id="IPR050346">
    <property type="entry name" value="FMO-like"/>
</dbReference>
<comment type="cofactor">
    <cofactor evidence="6">
        <name>FAD</name>
        <dbReference type="ChEBI" id="CHEBI:57692"/>
    </cofactor>
</comment>
<evidence type="ECO:0000256" key="4">
    <source>
        <dbReference type="ARBA" id="ARBA00022857"/>
    </source>
</evidence>
<dbReference type="PIRSF" id="PIRSF000332">
    <property type="entry name" value="FMO"/>
    <property type="match status" value="1"/>
</dbReference>
<reference evidence="7 8" key="3">
    <citation type="journal article" date="2010" name="BMC Genomics">
        <title>Transcriptome sequencing and comparative analysis of cucumber flowers with different sex types.</title>
        <authorList>
            <person name="Guo S."/>
            <person name="Zheng Y."/>
            <person name="Joung J.G."/>
            <person name="Liu S."/>
            <person name="Zhang Z."/>
            <person name="Crasta O.R."/>
            <person name="Sobral B.W."/>
            <person name="Xu Y."/>
            <person name="Huang S."/>
            <person name="Fei Z."/>
        </authorList>
    </citation>
    <scope>NUCLEOTIDE SEQUENCE [LARGE SCALE GENOMIC DNA]</scope>
    <source>
        <strain evidence="8">cv. 9930</strain>
    </source>
</reference>
<protein>
    <recommendedName>
        <fullName evidence="6">Flavin-containing monooxygenase</fullName>
        <ecNumber evidence="6">1.-.-.-</ecNumber>
    </recommendedName>
</protein>
<dbReference type="EMBL" id="CM002927">
    <property type="protein sequence ID" value="KGN46672.1"/>
    <property type="molecule type" value="Genomic_DNA"/>
</dbReference>
<dbReference type="Proteomes" id="UP000029981">
    <property type="component" value="Chromosome 6"/>
</dbReference>
<dbReference type="OrthoDB" id="66881at2759"/>
<dbReference type="FunFam" id="3.50.50.60:FF:000403">
    <property type="entry name" value="Flavin-containing monooxygenase"/>
    <property type="match status" value="1"/>
</dbReference>
<evidence type="ECO:0000256" key="2">
    <source>
        <dbReference type="ARBA" id="ARBA00022630"/>
    </source>
</evidence>
<organism evidence="7 8">
    <name type="scientific">Cucumis sativus</name>
    <name type="common">Cucumber</name>
    <dbReference type="NCBI Taxonomy" id="3659"/>
    <lineage>
        <taxon>Eukaryota</taxon>
        <taxon>Viridiplantae</taxon>
        <taxon>Streptophyta</taxon>
        <taxon>Embryophyta</taxon>
        <taxon>Tracheophyta</taxon>
        <taxon>Spermatophyta</taxon>
        <taxon>Magnoliopsida</taxon>
        <taxon>eudicotyledons</taxon>
        <taxon>Gunneridae</taxon>
        <taxon>Pentapetalae</taxon>
        <taxon>rosids</taxon>
        <taxon>fabids</taxon>
        <taxon>Cucurbitales</taxon>
        <taxon>Cucurbitaceae</taxon>
        <taxon>Benincaseae</taxon>
        <taxon>Cucumis</taxon>
    </lineage>
</organism>
<comment type="similarity">
    <text evidence="1 6">Belongs to the FMO family.</text>
</comment>
<dbReference type="GO" id="GO:0050661">
    <property type="term" value="F:NADP binding"/>
    <property type="evidence" value="ECO:0007669"/>
    <property type="project" value="InterPro"/>
</dbReference>
<keyword evidence="2 6" id="KW-0285">Flavoprotein</keyword>
<dbReference type="eggNOG" id="KOG1399">
    <property type="taxonomic scope" value="Eukaryota"/>
</dbReference>
<reference evidence="7 8" key="1">
    <citation type="journal article" date="2009" name="Nat. Genet.">
        <title>The genome of the cucumber, Cucumis sativus L.</title>
        <authorList>
            <person name="Huang S."/>
            <person name="Li R."/>
            <person name="Zhang Z."/>
            <person name="Li L."/>
            <person name="Gu X."/>
            <person name="Fan W."/>
            <person name="Lucas W.J."/>
            <person name="Wang X."/>
            <person name="Xie B."/>
            <person name="Ni P."/>
            <person name="Ren Y."/>
            <person name="Zhu H."/>
            <person name="Li J."/>
            <person name="Lin K."/>
            <person name="Jin W."/>
            <person name="Fei Z."/>
            <person name="Li G."/>
            <person name="Staub J."/>
            <person name="Kilian A."/>
            <person name="van der Vossen E.A."/>
            <person name="Wu Y."/>
            <person name="Guo J."/>
            <person name="He J."/>
            <person name="Jia Z."/>
            <person name="Ren Y."/>
            <person name="Tian G."/>
            <person name="Lu Y."/>
            <person name="Ruan J."/>
            <person name="Qian W."/>
            <person name="Wang M."/>
            <person name="Huang Q."/>
            <person name="Li B."/>
            <person name="Xuan Z."/>
            <person name="Cao J."/>
            <person name="Asan"/>
            <person name="Wu Z."/>
            <person name="Zhang J."/>
            <person name="Cai Q."/>
            <person name="Bai Y."/>
            <person name="Zhao B."/>
            <person name="Han Y."/>
            <person name="Li Y."/>
            <person name="Li X."/>
            <person name="Wang S."/>
            <person name="Shi Q."/>
            <person name="Liu S."/>
            <person name="Cho W.K."/>
            <person name="Kim J.Y."/>
            <person name="Xu Y."/>
            <person name="Heller-Uszynska K."/>
            <person name="Miao H."/>
            <person name="Cheng Z."/>
            <person name="Zhang S."/>
            <person name="Wu J."/>
            <person name="Yang Y."/>
            <person name="Kang H."/>
            <person name="Li M."/>
            <person name="Liang H."/>
            <person name="Ren X."/>
            <person name="Shi Z."/>
            <person name="Wen M."/>
            <person name="Jian M."/>
            <person name="Yang H."/>
            <person name="Zhang G."/>
            <person name="Yang Z."/>
            <person name="Chen R."/>
            <person name="Liu S."/>
            <person name="Li J."/>
            <person name="Ma L."/>
            <person name="Liu H."/>
            <person name="Zhou Y."/>
            <person name="Zhao J."/>
            <person name="Fang X."/>
            <person name="Li G."/>
            <person name="Fang L."/>
            <person name="Li Y."/>
            <person name="Liu D."/>
            <person name="Zheng H."/>
            <person name="Zhang Y."/>
            <person name="Qin N."/>
            <person name="Li Z."/>
            <person name="Yang G."/>
            <person name="Yang S."/>
            <person name="Bolund L."/>
            <person name="Kristiansen K."/>
            <person name="Zheng H."/>
            <person name="Li S."/>
            <person name="Zhang X."/>
            <person name="Yang H."/>
            <person name="Wang J."/>
            <person name="Sun R."/>
            <person name="Zhang B."/>
            <person name="Jiang S."/>
            <person name="Wang J."/>
            <person name="Du Y."/>
            <person name="Li S."/>
        </authorList>
    </citation>
    <scope>NUCLEOTIDE SEQUENCE [LARGE SCALE GENOMIC DNA]</scope>
    <source>
        <strain evidence="8">cv. 9930</strain>
    </source>
</reference>
<dbReference type="Pfam" id="PF00743">
    <property type="entry name" value="FMO-like"/>
    <property type="match status" value="1"/>
</dbReference>
<keyword evidence="5 6" id="KW-0560">Oxidoreductase</keyword>
<reference evidence="7 8" key="4">
    <citation type="journal article" date="2011" name="BMC Genomics">
        <title>RNA-Seq improves annotation of protein-coding genes in the cucumber genome.</title>
        <authorList>
            <person name="Li Z."/>
            <person name="Zhang Z."/>
            <person name="Yan P."/>
            <person name="Huang S."/>
            <person name="Fei Z."/>
            <person name="Lin K."/>
        </authorList>
    </citation>
    <scope>NUCLEOTIDE SEQUENCE [LARGE SCALE GENOMIC DNA]</scope>
    <source>
        <strain evidence="8">cv. 9930</strain>
    </source>
</reference>
<dbReference type="AlphaFoldDB" id="A0A0A0KE32"/>
<reference evidence="7 8" key="2">
    <citation type="journal article" date="2009" name="PLoS ONE">
        <title>An integrated genetic and cytogenetic map of the cucumber genome.</title>
        <authorList>
            <person name="Ren Y."/>
            <person name="Zhang Z."/>
            <person name="Liu J."/>
            <person name="Staub J.E."/>
            <person name="Han Y."/>
            <person name="Cheng Z."/>
            <person name="Li X."/>
            <person name="Lu J."/>
            <person name="Miao H."/>
            <person name="Kang H."/>
            <person name="Xie B."/>
            <person name="Gu X."/>
            <person name="Wang X."/>
            <person name="Du Y."/>
            <person name="Jin W."/>
            <person name="Huang S."/>
        </authorList>
    </citation>
    <scope>NUCLEOTIDE SEQUENCE [LARGE SCALE GENOMIC DNA]</scope>
    <source>
        <strain evidence="8">cv. 9930</strain>
    </source>
</reference>
<keyword evidence="4" id="KW-0521">NADP</keyword>
<dbReference type="GO" id="GO:0004499">
    <property type="term" value="F:N,N-dimethylaniline monooxygenase activity"/>
    <property type="evidence" value="ECO:0007669"/>
    <property type="project" value="InterPro"/>
</dbReference>
<evidence type="ECO:0000256" key="6">
    <source>
        <dbReference type="RuleBase" id="RU361177"/>
    </source>
</evidence>
<dbReference type="GO" id="GO:0004497">
    <property type="term" value="F:monooxygenase activity"/>
    <property type="evidence" value="ECO:0000318"/>
    <property type="project" value="GO_Central"/>
</dbReference>
<sequence length="523" mass="59146">MSKMMEQKKVAIIGAGISGLAACKFIISKGMVPIVLDARGVIGGVWNETLKSTVLQTPTHMFRFSDFPWSKSVTAEFPMHNQVLDYIKSYAEHFGLLKYIRLNSKVVSIEYEGFSDEEIEGWTHWGHSGNAFAKGSKWRLNVVDAQTNAPLQEVVADFVVLCIGRFSDVPNIPNFPPNKGPEAFKAGKVLHSLQYSAMDFDSAANLIKDKRVTVVGFHKSALDLAMECANTNGPKNPCTLLYRTKHWNPPDTTPWGISLGFLYMNRFAELMIHKPGEGLLLYLLVILFSPIRWLISKLVETHIKRKVKLAKYGMIPKQSFLQDISSCVYAGLPNNFYDKVDEGSIILKKAPSFSFCEEGIMIKGETKPVHSDLVVLATGYRGDLKLKDIFASSTFRDYMFFGDSVVPMYRQCIHPRVPQLAVIGFSESNSNLYTSEIRSRWLAEFLDGTFKLPSVKEMEKDIANWEKCLKLYSGPFYKRGCIATLHNWYNDQLCKDMGWNPKRKKGFFADLFLPYGPTDYAFP</sequence>
<evidence type="ECO:0000256" key="1">
    <source>
        <dbReference type="ARBA" id="ARBA00009183"/>
    </source>
</evidence>
<evidence type="ECO:0000256" key="3">
    <source>
        <dbReference type="ARBA" id="ARBA00022827"/>
    </source>
</evidence>
<name>A0A0A0KE32_CUCSA</name>
<dbReference type="Gene3D" id="3.50.50.60">
    <property type="entry name" value="FAD/NAD(P)-binding domain"/>
    <property type="match status" value="2"/>
</dbReference>
<accession>A0A0A0KE32</accession>
<evidence type="ECO:0000313" key="7">
    <source>
        <dbReference type="EMBL" id="KGN46672.1"/>
    </source>
</evidence>
<keyword evidence="8" id="KW-1185">Reference proteome</keyword>